<dbReference type="STRING" id="324602.Caur_1113"/>
<dbReference type="GO" id="GO:0006566">
    <property type="term" value="P:threonine metabolic process"/>
    <property type="evidence" value="ECO:0000318"/>
    <property type="project" value="GO_Central"/>
</dbReference>
<dbReference type="Gene3D" id="3.90.180.10">
    <property type="entry name" value="Medium-chain alcohol dehydrogenases, catalytic domain"/>
    <property type="match status" value="1"/>
</dbReference>
<dbReference type="PANTHER" id="PTHR43401:SF5">
    <property type="entry name" value="ALCOHOL DEHYDROGENASE-RELATED"/>
    <property type="match status" value="1"/>
</dbReference>
<keyword evidence="2 4" id="KW-0862">Zinc</keyword>
<dbReference type="RefSeq" id="WP_012257000.1">
    <property type="nucleotide sequence ID" value="NC_010175.1"/>
</dbReference>
<dbReference type="eggNOG" id="COG1064">
    <property type="taxonomic scope" value="Bacteria"/>
</dbReference>
<comment type="cofactor">
    <cofactor evidence="4">
        <name>Zn(2+)</name>
        <dbReference type="ChEBI" id="CHEBI:29105"/>
    </cofactor>
</comment>
<dbReference type="Pfam" id="PF08240">
    <property type="entry name" value="ADH_N"/>
    <property type="match status" value="1"/>
</dbReference>
<evidence type="ECO:0000259" key="5">
    <source>
        <dbReference type="SMART" id="SM00829"/>
    </source>
</evidence>
<dbReference type="SMART" id="SM00829">
    <property type="entry name" value="PKS_ER"/>
    <property type="match status" value="1"/>
</dbReference>
<dbReference type="InterPro" id="IPR020843">
    <property type="entry name" value="ER"/>
</dbReference>
<proteinExistence type="inferred from homology"/>
<gene>
    <name evidence="6" type="ordered locus">Caur_1113</name>
</gene>
<evidence type="ECO:0000256" key="3">
    <source>
        <dbReference type="ARBA" id="ARBA00023002"/>
    </source>
</evidence>
<dbReference type="KEGG" id="cau:Caur_1113"/>
<evidence type="ECO:0000256" key="1">
    <source>
        <dbReference type="ARBA" id="ARBA00022723"/>
    </source>
</evidence>
<dbReference type="InterPro" id="IPR011032">
    <property type="entry name" value="GroES-like_sf"/>
</dbReference>
<dbReference type="InterPro" id="IPR036291">
    <property type="entry name" value="NAD(P)-bd_dom_sf"/>
</dbReference>
<evidence type="ECO:0000256" key="2">
    <source>
        <dbReference type="ARBA" id="ARBA00022833"/>
    </source>
</evidence>
<keyword evidence="7" id="KW-1185">Reference proteome</keyword>
<dbReference type="SUPFAM" id="SSF51735">
    <property type="entry name" value="NAD(P)-binding Rossmann-fold domains"/>
    <property type="match status" value="1"/>
</dbReference>
<dbReference type="EMBL" id="CP000909">
    <property type="protein sequence ID" value="ABY34344.1"/>
    <property type="molecule type" value="Genomic_DNA"/>
</dbReference>
<dbReference type="GO" id="GO:0008743">
    <property type="term" value="F:L-threonine 3-dehydrogenase activity"/>
    <property type="evidence" value="ECO:0000318"/>
    <property type="project" value="GO_Central"/>
</dbReference>
<dbReference type="AlphaFoldDB" id="A9WJ67"/>
<keyword evidence="3" id="KW-0560">Oxidoreductase</keyword>
<feature type="domain" description="Enoyl reductase (ER)" evidence="5">
    <location>
        <begin position="7"/>
        <end position="343"/>
    </location>
</feature>
<name>A9WJ67_CHLAA</name>
<dbReference type="PANTHER" id="PTHR43401">
    <property type="entry name" value="L-THREONINE 3-DEHYDROGENASE"/>
    <property type="match status" value="1"/>
</dbReference>
<comment type="similarity">
    <text evidence="4">Belongs to the zinc-containing alcohol dehydrogenase family.</text>
</comment>
<keyword evidence="1 4" id="KW-0479">Metal-binding</keyword>
<dbReference type="InterPro" id="IPR050129">
    <property type="entry name" value="Zn_alcohol_dh"/>
</dbReference>
<evidence type="ECO:0000313" key="7">
    <source>
        <dbReference type="Proteomes" id="UP000002008"/>
    </source>
</evidence>
<protein>
    <submittedName>
        <fullName evidence="6">Alcohol dehydrogenase GroES domain protein</fullName>
    </submittedName>
</protein>
<dbReference type="SUPFAM" id="SSF50129">
    <property type="entry name" value="GroES-like"/>
    <property type="match status" value="1"/>
</dbReference>
<dbReference type="InterPro" id="IPR013154">
    <property type="entry name" value="ADH-like_N"/>
</dbReference>
<evidence type="ECO:0000313" key="6">
    <source>
        <dbReference type="EMBL" id="ABY34344.1"/>
    </source>
</evidence>
<dbReference type="InterPro" id="IPR002328">
    <property type="entry name" value="ADH_Zn_CS"/>
</dbReference>
<dbReference type="GO" id="GO:0008270">
    <property type="term" value="F:zinc ion binding"/>
    <property type="evidence" value="ECO:0007669"/>
    <property type="project" value="InterPro"/>
</dbReference>
<dbReference type="PROSITE" id="PS00059">
    <property type="entry name" value="ADH_ZINC"/>
    <property type="match status" value="1"/>
</dbReference>
<accession>A9WJ67</accession>
<organism evidence="6 7">
    <name type="scientific">Chloroflexus aurantiacus (strain ATCC 29366 / DSM 635 / J-10-fl)</name>
    <dbReference type="NCBI Taxonomy" id="324602"/>
    <lineage>
        <taxon>Bacteria</taxon>
        <taxon>Bacillati</taxon>
        <taxon>Chloroflexota</taxon>
        <taxon>Chloroflexia</taxon>
        <taxon>Chloroflexales</taxon>
        <taxon>Chloroflexineae</taxon>
        <taxon>Chloroflexaceae</taxon>
        <taxon>Chloroflexus</taxon>
    </lineage>
</organism>
<dbReference type="PATRIC" id="fig|324602.8.peg.1271"/>
<dbReference type="Proteomes" id="UP000002008">
    <property type="component" value="Chromosome"/>
</dbReference>
<dbReference type="FunCoup" id="A9WJ67">
    <property type="interactions" value="8"/>
</dbReference>
<dbReference type="InParanoid" id="A9WJ67"/>
<dbReference type="HOGENOM" id="CLU_026673_11_2_0"/>
<reference evidence="7" key="1">
    <citation type="journal article" date="2011" name="BMC Genomics">
        <title>Complete genome sequence of the filamentous anoxygenic phototrophic bacterium Chloroflexus aurantiacus.</title>
        <authorList>
            <person name="Tang K.H."/>
            <person name="Barry K."/>
            <person name="Chertkov O."/>
            <person name="Dalin E."/>
            <person name="Han C.S."/>
            <person name="Hauser L.J."/>
            <person name="Honchak B.M."/>
            <person name="Karbach L.E."/>
            <person name="Land M.L."/>
            <person name="Lapidus A."/>
            <person name="Larimer F.W."/>
            <person name="Mikhailova N."/>
            <person name="Pitluck S."/>
            <person name="Pierson B.K."/>
            <person name="Blankenship R.E."/>
        </authorList>
    </citation>
    <scope>NUCLEOTIDE SEQUENCE [LARGE SCALE GENOMIC DNA]</scope>
    <source>
        <strain evidence="7">ATCC 29366 / DSM 635 / J-10-fl</strain>
    </source>
</reference>
<dbReference type="CDD" id="cd08260">
    <property type="entry name" value="Zn_ADH6"/>
    <property type="match status" value="1"/>
</dbReference>
<evidence type="ECO:0000256" key="4">
    <source>
        <dbReference type="RuleBase" id="RU361277"/>
    </source>
</evidence>
<dbReference type="Pfam" id="PF00107">
    <property type="entry name" value="ADH_zinc_N"/>
    <property type="match status" value="1"/>
</dbReference>
<dbReference type="InterPro" id="IPR013149">
    <property type="entry name" value="ADH-like_C"/>
</dbReference>
<sequence length="348" mass="37159">MRAVYYEAFGQMPWIATLPDPAPTPDGVVLAVRATGLCRSDWHGWMGHDPDIKLPHVPGHELAGEIVAVGSQVRRWRIGDRVTVPFVCACGFCPQCQAGQQQVCDNQFQPGFTHWGSFAEYVAIDRADLNLVRLPADMSFTTAASLGCRFATAFRAVVDLGQVRGGEWVAVYGCGGVGLSAIMLASALGGQVIGIDINLERLALARAVGATAVIDATTEPDVVSVVRDLSRGGVHLAIDALGSPMTCANAIASLRKRGRHVQVGLLLADQRMPPLPMDIVVARELTIMGSHGMQAYRYDAMLDLIQSGKVQPQRLIGRTISLSEAPAALVDLDSFRGSGVTVITEFQG</sequence>
<dbReference type="EnsemblBacteria" id="ABY34344">
    <property type="protein sequence ID" value="ABY34344"/>
    <property type="gene ID" value="Caur_1113"/>
</dbReference>